<feature type="chain" id="PRO_5044843898" description="Sodefrin-like factor" evidence="1">
    <location>
        <begin position="22"/>
        <end position="213"/>
    </location>
</feature>
<dbReference type="AlphaFoldDB" id="A0ABD2P0K7"/>
<accession>A0ABD2P0K7</accession>
<reference evidence="2 3" key="1">
    <citation type="journal article" date="2021" name="BMC Biol.">
        <title>Horizontally acquired antibacterial genes associated with adaptive radiation of ladybird beetles.</title>
        <authorList>
            <person name="Li H.S."/>
            <person name="Tang X.F."/>
            <person name="Huang Y.H."/>
            <person name="Xu Z.Y."/>
            <person name="Chen M.L."/>
            <person name="Du X.Y."/>
            <person name="Qiu B.Y."/>
            <person name="Chen P.T."/>
            <person name="Zhang W."/>
            <person name="Slipinski A."/>
            <person name="Escalona H.E."/>
            <person name="Waterhouse R.M."/>
            <person name="Zwick A."/>
            <person name="Pang H."/>
        </authorList>
    </citation>
    <scope>NUCLEOTIDE SEQUENCE [LARGE SCALE GENOMIC DNA]</scope>
    <source>
        <strain evidence="2">SYSU2018</strain>
    </source>
</reference>
<proteinExistence type="predicted"/>
<gene>
    <name evidence="2" type="ORF">HHI36_018421</name>
</gene>
<comment type="caution">
    <text evidence="2">The sequence shown here is derived from an EMBL/GenBank/DDBJ whole genome shotgun (WGS) entry which is preliminary data.</text>
</comment>
<keyword evidence="1" id="KW-0732">Signal</keyword>
<evidence type="ECO:0008006" key="4">
    <source>
        <dbReference type="Google" id="ProtNLM"/>
    </source>
</evidence>
<evidence type="ECO:0000313" key="3">
    <source>
        <dbReference type="Proteomes" id="UP001516400"/>
    </source>
</evidence>
<sequence>MIHILLPILVYAAINIPTISCVHCFVSKLDPENGLESGLFKQECPHNTICTLAEEIVDTTSKKSKFRDCLNEKMCQLLDLKCSFCDTDFCVPEMENDTHSISSTYVKCVQCNDKNDSYCLTRTDPVLACSRGEICVTFGVSNFDGKIELERGCSNKEVCNHIGNFCSWCDTEGCVPKMPRIMYLRNIRQSSAINFTYNIFCLFSWFIIELNVL</sequence>
<protein>
    <recommendedName>
        <fullName evidence="4">Sodefrin-like factor</fullName>
    </recommendedName>
</protein>
<feature type="signal peptide" evidence="1">
    <location>
        <begin position="1"/>
        <end position="21"/>
    </location>
</feature>
<evidence type="ECO:0000313" key="2">
    <source>
        <dbReference type="EMBL" id="KAL3284259.1"/>
    </source>
</evidence>
<dbReference type="EMBL" id="JABFTP020000165">
    <property type="protein sequence ID" value="KAL3284259.1"/>
    <property type="molecule type" value="Genomic_DNA"/>
</dbReference>
<keyword evidence="3" id="KW-1185">Reference proteome</keyword>
<organism evidence="2 3">
    <name type="scientific">Cryptolaemus montrouzieri</name>
    <dbReference type="NCBI Taxonomy" id="559131"/>
    <lineage>
        <taxon>Eukaryota</taxon>
        <taxon>Metazoa</taxon>
        <taxon>Ecdysozoa</taxon>
        <taxon>Arthropoda</taxon>
        <taxon>Hexapoda</taxon>
        <taxon>Insecta</taxon>
        <taxon>Pterygota</taxon>
        <taxon>Neoptera</taxon>
        <taxon>Endopterygota</taxon>
        <taxon>Coleoptera</taxon>
        <taxon>Polyphaga</taxon>
        <taxon>Cucujiformia</taxon>
        <taxon>Coccinelloidea</taxon>
        <taxon>Coccinellidae</taxon>
        <taxon>Scymninae</taxon>
        <taxon>Scymnini</taxon>
        <taxon>Cryptolaemus</taxon>
    </lineage>
</organism>
<evidence type="ECO:0000256" key="1">
    <source>
        <dbReference type="SAM" id="SignalP"/>
    </source>
</evidence>
<dbReference type="Proteomes" id="UP001516400">
    <property type="component" value="Unassembled WGS sequence"/>
</dbReference>
<name>A0ABD2P0K7_9CUCU</name>